<dbReference type="RefSeq" id="WP_187777275.1">
    <property type="nucleotide sequence ID" value="NZ_JACTUZ010000008.1"/>
</dbReference>
<sequence length="109" mass="11962">MIPTEPHLPLTRHGLSRCAQRGVPQEVTALLLRYADLDLHAGAGCTSIRLGRDTAAMLLAEGARPETVSRAQRLVALLGDYGVVTVLRPHRRAGRRYRRQSATRARKAA</sequence>
<dbReference type="Proteomes" id="UP000603940">
    <property type="component" value="Unassembled WGS sequence"/>
</dbReference>
<proteinExistence type="predicted"/>
<reference evidence="1 2" key="1">
    <citation type="journal article" date="2009" name="Int. J. Syst. Evol. Microbiol.">
        <title>Transfer of Teichococcus ludipueritiae and Muricoccus roseus to the genus Roseomonas, as Roseomonas ludipueritiae comb. nov. and Roseomonas rosea comb. nov., respectively, and emended description of the genus Roseomonas.</title>
        <authorList>
            <person name="Sanchez-Porro C."/>
            <person name="Gallego V."/>
            <person name="Busse H.J."/>
            <person name="Kampfer P."/>
            <person name="Ventosa A."/>
        </authorList>
    </citation>
    <scope>NUCLEOTIDE SEQUENCE [LARGE SCALE GENOMIC DNA]</scope>
    <source>
        <strain evidence="1 2">DSM 14915</strain>
    </source>
</reference>
<gene>
    <name evidence="1" type="ORF">IBL25_04000</name>
</gene>
<name>A0ABR7R2Y1_9PROT</name>
<keyword evidence="2" id="KW-1185">Reference proteome</keyword>
<organism evidence="1 2">
    <name type="scientific">Pseudoroseomonas ludipueritiae</name>
    <dbReference type="NCBI Taxonomy" id="198093"/>
    <lineage>
        <taxon>Bacteria</taxon>
        <taxon>Pseudomonadati</taxon>
        <taxon>Pseudomonadota</taxon>
        <taxon>Alphaproteobacteria</taxon>
        <taxon>Acetobacterales</taxon>
        <taxon>Acetobacteraceae</taxon>
        <taxon>Pseudoroseomonas</taxon>
    </lineage>
</organism>
<evidence type="ECO:0000313" key="2">
    <source>
        <dbReference type="Proteomes" id="UP000603940"/>
    </source>
</evidence>
<dbReference type="EMBL" id="JACTUZ010000008">
    <property type="protein sequence ID" value="MBC9176109.1"/>
    <property type="molecule type" value="Genomic_DNA"/>
</dbReference>
<protein>
    <submittedName>
        <fullName evidence="1">Uncharacterized protein</fullName>
    </submittedName>
</protein>
<accession>A0ABR7R2Y1</accession>
<evidence type="ECO:0000313" key="1">
    <source>
        <dbReference type="EMBL" id="MBC9176109.1"/>
    </source>
</evidence>
<comment type="caution">
    <text evidence="1">The sequence shown here is derived from an EMBL/GenBank/DDBJ whole genome shotgun (WGS) entry which is preliminary data.</text>
</comment>